<comment type="caution">
    <text evidence="1">The sequence shown here is derived from an EMBL/GenBank/DDBJ whole genome shotgun (WGS) entry which is preliminary data.</text>
</comment>
<accession>A0ABR1BIS3</accession>
<dbReference type="CTD" id="25353853"/>
<evidence type="ECO:0000313" key="2">
    <source>
        <dbReference type="Proteomes" id="UP001303046"/>
    </source>
</evidence>
<gene>
    <name evidence="1" type="primary">Necator_chrI.g360</name>
    <name evidence="1" type="ORF">RB195_004239</name>
</gene>
<keyword evidence="2" id="KW-1185">Reference proteome</keyword>
<organism evidence="1 2">
    <name type="scientific">Necator americanus</name>
    <name type="common">Human hookworm</name>
    <dbReference type="NCBI Taxonomy" id="51031"/>
    <lineage>
        <taxon>Eukaryota</taxon>
        <taxon>Metazoa</taxon>
        <taxon>Ecdysozoa</taxon>
        <taxon>Nematoda</taxon>
        <taxon>Chromadorea</taxon>
        <taxon>Rhabditida</taxon>
        <taxon>Rhabditina</taxon>
        <taxon>Rhabditomorpha</taxon>
        <taxon>Strongyloidea</taxon>
        <taxon>Ancylostomatidae</taxon>
        <taxon>Bunostominae</taxon>
        <taxon>Necator</taxon>
    </lineage>
</organism>
<dbReference type="Proteomes" id="UP001303046">
    <property type="component" value="Unassembled WGS sequence"/>
</dbReference>
<proteinExistence type="predicted"/>
<dbReference type="KEGG" id="nai:NECAME_13825"/>
<protein>
    <submittedName>
        <fullName evidence="1">Uncharacterized protein</fullName>
    </submittedName>
</protein>
<evidence type="ECO:0000313" key="1">
    <source>
        <dbReference type="EMBL" id="KAK6725800.1"/>
    </source>
</evidence>
<sequence length="69" mass="8010">MLLYLLTTLLLLLNVFSQDTVLARECVDEAPKRACDTIERKYNCRGDWQYVAEIGCRRTCDLCGDQYDD</sequence>
<dbReference type="EMBL" id="JAVFWL010000001">
    <property type="protein sequence ID" value="KAK6725800.1"/>
    <property type="molecule type" value="Genomic_DNA"/>
</dbReference>
<reference evidence="1 2" key="1">
    <citation type="submission" date="2023-08" db="EMBL/GenBank/DDBJ databases">
        <title>A Necator americanus chromosomal reference genome.</title>
        <authorList>
            <person name="Ilik V."/>
            <person name="Petrzelkova K.J."/>
            <person name="Pardy F."/>
            <person name="Fuh T."/>
            <person name="Niatou-Singa F.S."/>
            <person name="Gouil Q."/>
            <person name="Baker L."/>
            <person name="Ritchie M.E."/>
            <person name="Jex A.R."/>
            <person name="Gazzola D."/>
            <person name="Li H."/>
            <person name="Toshio Fujiwara R."/>
            <person name="Zhan B."/>
            <person name="Aroian R.V."/>
            <person name="Pafco B."/>
            <person name="Schwarz E.M."/>
        </authorList>
    </citation>
    <scope>NUCLEOTIDE SEQUENCE [LARGE SCALE GENOMIC DNA]</scope>
    <source>
        <strain evidence="1 2">Aroian</strain>
        <tissue evidence="1">Whole animal</tissue>
    </source>
</reference>
<name>A0ABR1BIS3_NECAM</name>